<accession>A0ABD2AYS0</accession>
<sequence>MKCIYRTYAVFKHCGPVAKHFVCFHLIVKCFRYLRYIFKFLRTDRSFIKKLAYITFVIIRNRHLYNIFQINFFILSMRLFPPAFRKNILRFL</sequence>
<evidence type="ECO:0000313" key="2">
    <source>
        <dbReference type="Proteomes" id="UP001607303"/>
    </source>
</evidence>
<reference evidence="1 2" key="1">
    <citation type="journal article" date="2024" name="Ann. Entomol. Soc. Am.">
        <title>Genomic analyses of the southern and eastern yellowjacket wasps (Hymenoptera: Vespidae) reveal evolutionary signatures of social life.</title>
        <authorList>
            <person name="Catto M.A."/>
            <person name="Caine P.B."/>
            <person name="Orr S.E."/>
            <person name="Hunt B.G."/>
            <person name="Goodisman M.A.D."/>
        </authorList>
    </citation>
    <scope>NUCLEOTIDE SEQUENCE [LARGE SCALE GENOMIC DNA]</scope>
    <source>
        <strain evidence="1">232</strain>
        <tissue evidence="1">Head and thorax</tissue>
    </source>
</reference>
<name>A0ABD2AYS0_VESMC</name>
<comment type="caution">
    <text evidence="1">The sequence shown here is derived from an EMBL/GenBank/DDBJ whole genome shotgun (WGS) entry which is preliminary data.</text>
</comment>
<proteinExistence type="predicted"/>
<evidence type="ECO:0000313" key="1">
    <source>
        <dbReference type="EMBL" id="KAL2725754.1"/>
    </source>
</evidence>
<dbReference type="AlphaFoldDB" id="A0ABD2AYS0"/>
<keyword evidence="2" id="KW-1185">Reference proteome</keyword>
<dbReference type="EMBL" id="JAYRBN010000110">
    <property type="protein sequence ID" value="KAL2725754.1"/>
    <property type="molecule type" value="Genomic_DNA"/>
</dbReference>
<protein>
    <submittedName>
        <fullName evidence="1">Uncharacterized protein</fullName>
    </submittedName>
</protein>
<gene>
    <name evidence="1" type="ORF">V1477_018192</name>
</gene>
<organism evidence="1 2">
    <name type="scientific">Vespula maculifrons</name>
    <name type="common">Eastern yellow jacket</name>
    <name type="synonym">Wasp</name>
    <dbReference type="NCBI Taxonomy" id="7453"/>
    <lineage>
        <taxon>Eukaryota</taxon>
        <taxon>Metazoa</taxon>
        <taxon>Ecdysozoa</taxon>
        <taxon>Arthropoda</taxon>
        <taxon>Hexapoda</taxon>
        <taxon>Insecta</taxon>
        <taxon>Pterygota</taxon>
        <taxon>Neoptera</taxon>
        <taxon>Endopterygota</taxon>
        <taxon>Hymenoptera</taxon>
        <taxon>Apocrita</taxon>
        <taxon>Aculeata</taxon>
        <taxon>Vespoidea</taxon>
        <taxon>Vespidae</taxon>
        <taxon>Vespinae</taxon>
        <taxon>Vespula</taxon>
    </lineage>
</organism>
<dbReference type="Proteomes" id="UP001607303">
    <property type="component" value="Unassembled WGS sequence"/>
</dbReference>